<organism evidence="1 2">
    <name type="scientific">Mycoplasmoides gallisepticum</name>
    <name type="common">Mycoplasma gallisepticum</name>
    <dbReference type="NCBI Taxonomy" id="2096"/>
    <lineage>
        <taxon>Bacteria</taxon>
        <taxon>Bacillati</taxon>
        <taxon>Mycoplasmatota</taxon>
        <taxon>Mycoplasmoidales</taxon>
        <taxon>Mycoplasmoidaceae</taxon>
        <taxon>Mycoplasmoides</taxon>
    </lineage>
</organism>
<dbReference type="AlphaFoldDB" id="A0A3B0PI94"/>
<dbReference type="RefSeq" id="WP_155242172.1">
    <property type="nucleotide sequence ID" value="NZ_CP044225.1"/>
</dbReference>
<name>A0A3B0PI94_MYCGL</name>
<protein>
    <submittedName>
        <fullName evidence="1">Uncharacterized protein</fullName>
    </submittedName>
</protein>
<dbReference type="Gene3D" id="3.40.1080.10">
    <property type="entry name" value="Glutaconate Coenzyme A-transferase"/>
    <property type="match status" value="1"/>
</dbReference>
<gene>
    <name evidence="1" type="ORF">NCTC10115_00850</name>
</gene>
<reference evidence="2" key="1">
    <citation type="submission" date="2018-06" db="EMBL/GenBank/DDBJ databases">
        <authorList>
            <consortium name="Pathogen Informatics"/>
        </authorList>
    </citation>
    <scope>NUCLEOTIDE SEQUENCE [LARGE SCALE GENOMIC DNA]</scope>
    <source>
        <strain evidence="2">NCTC10115</strain>
    </source>
</reference>
<dbReference type="EMBL" id="LS991952">
    <property type="protein sequence ID" value="SYV94525.1"/>
    <property type="molecule type" value="Genomic_DNA"/>
</dbReference>
<evidence type="ECO:0000313" key="1">
    <source>
        <dbReference type="EMBL" id="SYV94525.1"/>
    </source>
</evidence>
<evidence type="ECO:0000313" key="2">
    <source>
        <dbReference type="Proteomes" id="UP000260136"/>
    </source>
</evidence>
<dbReference type="Proteomes" id="UP000260136">
    <property type="component" value="Chromosome"/>
</dbReference>
<proteinExistence type="predicted"/>
<dbReference type="STRING" id="1006581.GCW_02120"/>
<dbReference type="GeneID" id="93510575"/>
<sequence>MNDVQALYKQKLTTADKAIELIKDKTGFAFPMHFMQPKGLFEALANKARKGGTQD</sequence>
<accession>A0A3B0PI94</accession>